<dbReference type="Proteomes" id="UP000029549">
    <property type="component" value="Unassembled WGS sequence"/>
</dbReference>
<dbReference type="EMBL" id="AWTP01000104">
    <property type="protein sequence ID" value="KGH12693.1"/>
    <property type="molecule type" value="Genomic_DNA"/>
</dbReference>
<dbReference type="InterPro" id="IPR019106">
    <property type="entry name" value="T4SS_TrbC"/>
</dbReference>
<dbReference type="Pfam" id="PF09673">
    <property type="entry name" value="TrbC_Ftype"/>
    <property type="match status" value="1"/>
</dbReference>
<evidence type="ECO:0008006" key="3">
    <source>
        <dbReference type="Google" id="ProtNLM"/>
    </source>
</evidence>
<dbReference type="AlphaFoldDB" id="A0A0E3BW07"/>
<comment type="caution">
    <text evidence="1">The sequence shown here is derived from an EMBL/GenBank/DDBJ whole genome shotgun (WGS) entry which is preliminary data.</text>
</comment>
<proteinExistence type="predicted"/>
<evidence type="ECO:0000313" key="1">
    <source>
        <dbReference type="EMBL" id="KGH12693.1"/>
    </source>
</evidence>
<reference evidence="1 2" key="1">
    <citation type="submission" date="2013-09" db="EMBL/GenBank/DDBJ databases">
        <title>High correlation between genotypes and phenotypes of environmental bacteria Comamonas testosteroni strains.</title>
        <authorList>
            <person name="Liu L."/>
            <person name="Zhu W."/>
            <person name="Xia X."/>
            <person name="Xu B."/>
            <person name="Luo M."/>
            <person name="Wang G."/>
        </authorList>
    </citation>
    <scope>NUCLEOTIDE SEQUENCE [LARGE SCALE GENOMIC DNA]</scope>
    <source>
        <strain evidence="1 2">DF2</strain>
    </source>
</reference>
<protein>
    <recommendedName>
        <fullName evidence="3">Conjugal transfer protein TraW</fullName>
    </recommendedName>
</protein>
<organism evidence="1 2">
    <name type="scientific">Comamonas thiooxydans</name>
    <dbReference type="NCBI Taxonomy" id="363952"/>
    <lineage>
        <taxon>Bacteria</taxon>
        <taxon>Pseudomonadati</taxon>
        <taxon>Pseudomonadota</taxon>
        <taxon>Betaproteobacteria</taxon>
        <taxon>Burkholderiales</taxon>
        <taxon>Comamonadaceae</taxon>
        <taxon>Comamonas</taxon>
    </lineage>
</organism>
<name>A0A0E3BW07_9BURK</name>
<gene>
    <name evidence="1" type="ORF">P608_10105</name>
</gene>
<evidence type="ECO:0000313" key="2">
    <source>
        <dbReference type="Proteomes" id="UP000029549"/>
    </source>
</evidence>
<accession>A0A0E3BW07</accession>
<sequence>MISLLLLIGATYPSMASDLKAADIEMKQRGKDKAISGASLLDLSTLQNKHMSAADSDARQFYEQLKEQGRIQMSTPGQSSAPGQQPKDQTDSYTSLVFASFSLGDAAMKELMDDVAGRRDTVIVLRGVAPGESLAKGIARVQSMAASRKVMPSIIINPTLFQEFNVNAVPTVVLLNKPDKSKSYKVKSKVSGIGSVDWLKRKFSENNKVDQGNYGPTRDISEPDIIEVAKARLASIDWDEKKRNAIKNFWKNQKFLPLPTANEDVRRTIDPTVIVARDISSADGKVIVRSGTSINPLSLRSFTQAVIVFNPNDPWQNRFVKVKARELLKQKNVSSISYIATEINIEDGWKSYKNITESLGAPIFLLTPDVRNRFDLRVTPSVITATDRNFEVAEFKKVETQ</sequence>
<keyword evidence="2" id="KW-1185">Reference proteome</keyword>